<dbReference type="Pfam" id="PF03171">
    <property type="entry name" value="2OG-FeII_Oxy"/>
    <property type="match status" value="1"/>
</dbReference>
<dbReference type="PROSITE" id="PS51471">
    <property type="entry name" value="FE2OG_OXY"/>
    <property type="match status" value="1"/>
</dbReference>
<evidence type="ECO:0000256" key="3">
    <source>
        <dbReference type="ARBA" id="ARBA00022964"/>
    </source>
</evidence>
<evidence type="ECO:0000256" key="4">
    <source>
        <dbReference type="ARBA" id="ARBA00023002"/>
    </source>
</evidence>
<dbReference type="HOGENOM" id="CLU_010119_15_1_1"/>
<evidence type="ECO:0000256" key="7">
    <source>
        <dbReference type="ARBA" id="ARBA00061282"/>
    </source>
</evidence>
<dbReference type="InterPro" id="IPR050231">
    <property type="entry name" value="Iron_ascorbate_oxido_reductase"/>
</dbReference>
<comment type="cofactor">
    <cofactor evidence="1">
        <name>L-ascorbate</name>
        <dbReference type="ChEBI" id="CHEBI:38290"/>
    </cofactor>
</comment>
<dbReference type="AlphaFoldDB" id="A0A0E0GA10"/>
<dbReference type="InterPro" id="IPR026992">
    <property type="entry name" value="DIOX_N"/>
</dbReference>
<dbReference type="OMA" id="CEEPSLY"/>
<dbReference type="GO" id="GO:0009685">
    <property type="term" value="P:gibberellin metabolic process"/>
    <property type="evidence" value="ECO:0007669"/>
    <property type="project" value="UniProtKB-ARBA"/>
</dbReference>
<dbReference type="Gramene" id="ONIVA02G27280.1">
    <property type="protein sequence ID" value="ONIVA02G27280.1"/>
    <property type="gene ID" value="ONIVA02G27280"/>
</dbReference>
<name>A0A0E0GA10_ORYNI</name>
<evidence type="ECO:0000256" key="8">
    <source>
        <dbReference type="ARBA" id="ARBA00066708"/>
    </source>
</evidence>
<feature type="domain" description="Fe2OG dioxygenase" evidence="10">
    <location>
        <begin position="213"/>
        <end position="314"/>
    </location>
</feature>
<reference evidence="11" key="1">
    <citation type="submission" date="2015-04" db="UniProtKB">
        <authorList>
            <consortium name="EnsemblPlants"/>
        </authorList>
    </citation>
    <scope>IDENTIFICATION</scope>
    <source>
        <strain evidence="11">SL10</strain>
    </source>
</reference>
<keyword evidence="3" id="KW-0223">Dioxygenase</keyword>
<dbReference type="FunFam" id="2.60.120.330:FF:000021">
    <property type="entry name" value="Gibberellin 2-beta-dioxygenase 8"/>
    <property type="match status" value="1"/>
</dbReference>
<evidence type="ECO:0000259" key="10">
    <source>
        <dbReference type="PROSITE" id="PS51471"/>
    </source>
</evidence>
<keyword evidence="12" id="KW-1185">Reference proteome</keyword>
<evidence type="ECO:0000313" key="12">
    <source>
        <dbReference type="Proteomes" id="UP000006591"/>
    </source>
</evidence>
<dbReference type="EnsemblPlants" id="ONIVA02G27280.1">
    <property type="protein sequence ID" value="ONIVA02G27280.1"/>
    <property type="gene ID" value="ONIVA02G27280"/>
</dbReference>
<reference evidence="11" key="2">
    <citation type="submission" date="2018-04" db="EMBL/GenBank/DDBJ databases">
        <title>OnivRS2 (Oryza nivara Reference Sequence Version 2).</title>
        <authorList>
            <person name="Zhang J."/>
            <person name="Kudrna D."/>
            <person name="Lee S."/>
            <person name="Talag J."/>
            <person name="Rajasekar S."/>
            <person name="Welchert J."/>
            <person name="Hsing Y.-I."/>
            <person name="Wing R.A."/>
        </authorList>
    </citation>
    <scope>NUCLEOTIDE SEQUENCE [LARGE SCALE GENOMIC DNA]</scope>
    <source>
        <strain evidence="11">SL10</strain>
    </source>
</reference>
<organism evidence="11">
    <name type="scientific">Oryza nivara</name>
    <name type="common">Indian wild rice</name>
    <name type="synonym">Oryza sativa f. spontanea</name>
    <dbReference type="NCBI Taxonomy" id="4536"/>
    <lineage>
        <taxon>Eukaryota</taxon>
        <taxon>Viridiplantae</taxon>
        <taxon>Streptophyta</taxon>
        <taxon>Embryophyta</taxon>
        <taxon>Tracheophyta</taxon>
        <taxon>Spermatophyta</taxon>
        <taxon>Magnoliopsida</taxon>
        <taxon>Liliopsida</taxon>
        <taxon>Poales</taxon>
        <taxon>Poaceae</taxon>
        <taxon>BOP clade</taxon>
        <taxon>Oryzoideae</taxon>
        <taxon>Oryzeae</taxon>
        <taxon>Oryzinae</taxon>
        <taxon>Oryza</taxon>
    </lineage>
</organism>
<keyword evidence="2 9" id="KW-0479">Metal-binding</keyword>
<dbReference type="eggNOG" id="KOG0143">
    <property type="taxonomic scope" value="Eukaryota"/>
</dbReference>
<keyword evidence="4 9" id="KW-0560">Oxidoreductase</keyword>
<evidence type="ECO:0000256" key="1">
    <source>
        <dbReference type="ARBA" id="ARBA00001961"/>
    </source>
</evidence>
<dbReference type="STRING" id="4536.A0A0E0GA10"/>
<evidence type="ECO:0000256" key="2">
    <source>
        <dbReference type="ARBA" id="ARBA00022723"/>
    </source>
</evidence>
<evidence type="ECO:0000256" key="5">
    <source>
        <dbReference type="ARBA" id="ARBA00023004"/>
    </source>
</evidence>
<dbReference type="InterPro" id="IPR027443">
    <property type="entry name" value="IPNS-like_sf"/>
</dbReference>
<sequence length="367" mass="40057">MPAIADCAAEPPLADSYYALLRLGGDDDDDACTKVTTTPQPVSECELPMIDVGCLTAPTGAAAAAAVGQQHQAEERAACAAAIAAAAAEWGFFQVVNHGVAQELLEAMRREQARLFRLPFEAKSSAGLLNDSYRWGTPTATSLRQLSWSEAFHLPLAGISGKSCNYGDLTSLRDVTREVADAMSRLARALARVLAESLLGHAAGERFPEGCDDATCFLRLNRYPPCPFPPDDAFGLVPHTDSDFLTVLCQDHVGGLQLMKGSRWVAVKPIPGALIVNIGDLFQAWSNNRYKSVEHRVMTNATTERYSVAYFLCPSYDSPIGTCREPSPYKAFTFGEYRRRVQEDVKKTGKKTGLSNFLLSLTVYKYW</sequence>
<dbReference type="Pfam" id="PF14226">
    <property type="entry name" value="DIOX_N"/>
    <property type="match status" value="1"/>
</dbReference>
<dbReference type="GO" id="GO:0045543">
    <property type="term" value="F:gibberellin 2-beta-dioxygenase activity"/>
    <property type="evidence" value="ECO:0007669"/>
    <property type="project" value="UniProtKB-EC"/>
</dbReference>
<evidence type="ECO:0000256" key="9">
    <source>
        <dbReference type="RuleBase" id="RU003682"/>
    </source>
</evidence>
<dbReference type="GO" id="GO:0046872">
    <property type="term" value="F:metal ion binding"/>
    <property type="evidence" value="ECO:0007669"/>
    <property type="project" value="UniProtKB-KW"/>
</dbReference>
<comment type="similarity">
    <text evidence="7">Belongs to the iron/ascorbate-dependent oxidoreductase family. GA2OX subfamily.</text>
</comment>
<evidence type="ECO:0000313" key="11">
    <source>
        <dbReference type="EnsemblPlants" id="ONIVA02G27280.1"/>
    </source>
</evidence>
<dbReference type="InterPro" id="IPR044861">
    <property type="entry name" value="IPNS-like_FE2OG_OXY"/>
</dbReference>
<dbReference type="SUPFAM" id="SSF51197">
    <property type="entry name" value="Clavaminate synthase-like"/>
    <property type="match status" value="1"/>
</dbReference>
<accession>A0A0E0GA10</accession>
<protein>
    <recommendedName>
        <fullName evidence="8">gibberellin 2beta-dioxygenase</fullName>
        <ecNumber evidence="8">1.14.11.13</ecNumber>
    </recommendedName>
</protein>
<comment type="catalytic activity">
    <reaction evidence="6">
        <text>gibberellin A1 + 2-oxoglutarate + O2 = gibberellin A8 + succinate + CO2</text>
        <dbReference type="Rhea" id="RHEA:15005"/>
        <dbReference type="ChEBI" id="CHEBI:15379"/>
        <dbReference type="ChEBI" id="CHEBI:16526"/>
        <dbReference type="ChEBI" id="CHEBI:16810"/>
        <dbReference type="ChEBI" id="CHEBI:30031"/>
        <dbReference type="ChEBI" id="CHEBI:58524"/>
        <dbReference type="ChEBI" id="CHEBI:58594"/>
        <dbReference type="EC" id="1.14.11.13"/>
    </reaction>
</comment>
<evidence type="ECO:0000256" key="6">
    <source>
        <dbReference type="ARBA" id="ARBA00052204"/>
    </source>
</evidence>
<proteinExistence type="inferred from homology"/>
<dbReference type="Gene3D" id="2.60.120.330">
    <property type="entry name" value="B-lactam Antibiotic, Isopenicillin N Synthase, Chain"/>
    <property type="match status" value="1"/>
</dbReference>
<dbReference type="PANTHER" id="PTHR47990">
    <property type="entry name" value="2-OXOGLUTARATE (2OG) AND FE(II)-DEPENDENT OXYGENASE SUPERFAMILY PROTEIN-RELATED"/>
    <property type="match status" value="1"/>
</dbReference>
<keyword evidence="5 9" id="KW-0408">Iron</keyword>
<dbReference type="Proteomes" id="UP000006591">
    <property type="component" value="Chromosome 2"/>
</dbReference>
<dbReference type="EC" id="1.14.11.13" evidence="8"/>
<dbReference type="InterPro" id="IPR005123">
    <property type="entry name" value="Oxoglu/Fe-dep_dioxygenase_dom"/>
</dbReference>